<name>A0A2A4HSK9_9GAMM</name>
<evidence type="ECO:0000313" key="2">
    <source>
        <dbReference type="Proteomes" id="UP000218677"/>
    </source>
</evidence>
<dbReference type="EMBL" id="NWUX01000001">
    <property type="protein sequence ID" value="PCF97397.1"/>
    <property type="molecule type" value="Genomic_DNA"/>
</dbReference>
<keyword evidence="2" id="KW-1185">Reference proteome</keyword>
<dbReference type="InterPro" id="IPR007344">
    <property type="entry name" value="GrpB/CoaE"/>
</dbReference>
<dbReference type="RefSeq" id="WP_096649587.1">
    <property type="nucleotide sequence ID" value="NZ_NWUX01000001.1"/>
</dbReference>
<evidence type="ECO:0000313" key="1">
    <source>
        <dbReference type="EMBL" id="PCF97397.1"/>
    </source>
</evidence>
<dbReference type="OrthoDB" id="9799092at2"/>
<organism evidence="1 2">
    <name type="scientific">Vreelandella nigrificans</name>
    <dbReference type="NCBI Taxonomy" id="2042704"/>
    <lineage>
        <taxon>Bacteria</taxon>
        <taxon>Pseudomonadati</taxon>
        <taxon>Pseudomonadota</taxon>
        <taxon>Gammaproteobacteria</taxon>
        <taxon>Oceanospirillales</taxon>
        <taxon>Halomonadaceae</taxon>
        <taxon>Vreelandella</taxon>
    </lineage>
</organism>
<comment type="caution">
    <text evidence="1">The sequence shown here is derived from an EMBL/GenBank/DDBJ whole genome shotgun (WGS) entry which is preliminary data.</text>
</comment>
<dbReference type="Proteomes" id="UP000218677">
    <property type="component" value="Unassembled WGS sequence"/>
</dbReference>
<proteinExistence type="predicted"/>
<dbReference type="InterPro" id="IPR043519">
    <property type="entry name" value="NT_sf"/>
</dbReference>
<evidence type="ECO:0008006" key="3">
    <source>
        <dbReference type="Google" id="ProtNLM"/>
    </source>
</evidence>
<accession>A0A2A4HSK9</accession>
<sequence>MDETESLNRAINEEVALFPYDTAWPAQFEKERDRLIELFPTTFLAIEHIGSTAVPGLSAKPIIDILAGVDSMSQADALMEPLCRSKYATSMEYNASLVGRRWLMRWADGRRTHHLHLMVYGSPEWNLRLAFRNRLRESAELAQQYEMNKRLWASEFKKDREAYTAAKGSFIQQALNKAGPSI</sequence>
<protein>
    <recommendedName>
        <fullName evidence="3">GrpB family protein</fullName>
    </recommendedName>
</protein>
<dbReference type="Gene3D" id="3.30.460.10">
    <property type="entry name" value="Beta Polymerase, domain 2"/>
    <property type="match status" value="1"/>
</dbReference>
<dbReference type="PANTHER" id="PTHR34822">
    <property type="entry name" value="GRPB DOMAIN PROTEIN (AFU_ORTHOLOGUE AFUA_1G01530)"/>
    <property type="match status" value="1"/>
</dbReference>
<dbReference type="AlphaFoldDB" id="A0A2A4HSK9"/>
<dbReference type="PANTHER" id="PTHR34822:SF1">
    <property type="entry name" value="GRPB FAMILY PROTEIN"/>
    <property type="match status" value="1"/>
</dbReference>
<gene>
    <name evidence="1" type="ORF">CPA45_01260</name>
</gene>
<dbReference type="Pfam" id="PF04229">
    <property type="entry name" value="GrpB"/>
    <property type="match status" value="1"/>
</dbReference>
<dbReference type="SUPFAM" id="SSF81301">
    <property type="entry name" value="Nucleotidyltransferase"/>
    <property type="match status" value="1"/>
</dbReference>
<reference evidence="2" key="1">
    <citation type="submission" date="2017-09" db="EMBL/GenBank/DDBJ databases">
        <authorList>
            <person name="Cho G.-S."/>
            <person name="Oguntoyinbo F.A."/>
            <person name="Cnockaert M."/>
            <person name="Kabisch J."/>
            <person name="Neve H."/>
            <person name="Bockelmann W."/>
            <person name="Wenning M."/>
            <person name="Franz C.M."/>
            <person name="Vandamme P."/>
        </authorList>
    </citation>
    <scope>NUCLEOTIDE SEQUENCE [LARGE SCALE GENOMIC DNA]</scope>
    <source>
        <strain evidence="2">MBT G8648</strain>
    </source>
</reference>